<dbReference type="InterPro" id="IPR011990">
    <property type="entry name" value="TPR-like_helical_dom_sf"/>
</dbReference>
<dbReference type="PANTHER" id="PTHR31859">
    <property type="entry name" value="TETRATRICOPEPTIDE REPEAT PROTEIN 39 FAMILY MEMBER"/>
    <property type="match status" value="1"/>
</dbReference>
<organism evidence="2 3">
    <name type="scientific">Phascolomyces articulosus</name>
    <dbReference type="NCBI Taxonomy" id="60185"/>
    <lineage>
        <taxon>Eukaryota</taxon>
        <taxon>Fungi</taxon>
        <taxon>Fungi incertae sedis</taxon>
        <taxon>Mucoromycota</taxon>
        <taxon>Mucoromycotina</taxon>
        <taxon>Mucoromycetes</taxon>
        <taxon>Mucorales</taxon>
        <taxon>Lichtheimiaceae</taxon>
        <taxon>Phascolomyces</taxon>
    </lineage>
</organism>
<reference evidence="2" key="2">
    <citation type="submission" date="2023-02" db="EMBL/GenBank/DDBJ databases">
        <authorList>
            <consortium name="DOE Joint Genome Institute"/>
            <person name="Mondo S.J."/>
            <person name="Chang Y."/>
            <person name="Wang Y."/>
            <person name="Ahrendt S."/>
            <person name="Andreopoulos W."/>
            <person name="Barry K."/>
            <person name="Beard J."/>
            <person name="Benny G.L."/>
            <person name="Blankenship S."/>
            <person name="Bonito G."/>
            <person name="Cuomo C."/>
            <person name="Desiro A."/>
            <person name="Gervers K.A."/>
            <person name="Hundley H."/>
            <person name="Kuo A."/>
            <person name="LaButti K."/>
            <person name="Lang B.F."/>
            <person name="Lipzen A."/>
            <person name="O'Donnell K."/>
            <person name="Pangilinan J."/>
            <person name="Reynolds N."/>
            <person name="Sandor L."/>
            <person name="Smith M.W."/>
            <person name="Tsang A."/>
            <person name="Grigoriev I.V."/>
            <person name="Stajich J.E."/>
            <person name="Spatafora J.W."/>
        </authorList>
    </citation>
    <scope>NUCLEOTIDE SEQUENCE</scope>
    <source>
        <strain evidence="2">RSA 2281</strain>
    </source>
</reference>
<dbReference type="InterPro" id="IPR019412">
    <property type="entry name" value="IML2/TPR_39"/>
</dbReference>
<feature type="compositionally biased region" description="Basic and acidic residues" evidence="1">
    <location>
        <begin position="793"/>
        <end position="802"/>
    </location>
</feature>
<gene>
    <name evidence="2" type="ORF">BDA99DRAFT_476238</name>
</gene>
<evidence type="ECO:0000313" key="2">
    <source>
        <dbReference type="EMBL" id="KAI9274372.1"/>
    </source>
</evidence>
<feature type="compositionally biased region" description="Basic and acidic residues" evidence="1">
    <location>
        <begin position="860"/>
        <end position="871"/>
    </location>
</feature>
<name>A0AAD5PIE9_9FUNG</name>
<accession>A0AAD5PIE9</accession>
<feature type="compositionally biased region" description="Low complexity" evidence="1">
    <location>
        <begin position="121"/>
        <end position="133"/>
    </location>
</feature>
<dbReference type="EMBL" id="JAIXMP010000004">
    <property type="protein sequence ID" value="KAI9274372.1"/>
    <property type="molecule type" value="Genomic_DNA"/>
</dbReference>
<keyword evidence="3" id="KW-1185">Reference proteome</keyword>
<feature type="compositionally biased region" description="Polar residues" evidence="1">
    <location>
        <begin position="89"/>
        <end position="101"/>
    </location>
</feature>
<feature type="compositionally biased region" description="Basic and acidic residues" evidence="1">
    <location>
        <begin position="61"/>
        <end position="74"/>
    </location>
</feature>
<feature type="compositionally biased region" description="Pro residues" evidence="1">
    <location>
        <begin position="149"/>
        <end position="160"/>
    </location>
</feature>
<dbReference type="Gene3D" id="1.25.40.10">
    <property type="entry name" value="Tetratricopeptide repeat domain"/>
    <property type="match status" value="1"/>
</dbReference>
<feature type="compositionally biased region" description="Polar residues" evidence="1">
    <location>
        <begin position="33"/>
        <end position="46"/>
    </location>
</feature>
<evidence type="ECO:0000313" key="3">
    <source>
        <dbReference type="Proteomes" id="UP001209540"/>
    </source>
</evidence>
<feature type="region of interest" description="Disordered" evidence="1">
    <location>
        <begin position="793"/>
        <end position="871"/>
    </location>
</feature>
<dbReference type="SUPFAM" id="SSF48452">
    <property type="entry name" value="TPR-like"/>
    <property type="match status" value="1"/>
</dbReference>
<dbReference type="Pfam" id="PF10300">
    <property type="entry name" value="Iml2-TPR_39"/>
    <property type="match status" value="1"/>
</dbReference>
<sequence length="871" mass="98190">MNGTSTSSSPLPQQEEEQVANLQVSESPAVITATEQQPHMTTTPTRNHAMADDISTGSESSDEHNEDNVPRQELELVINALQTTVLKSTPETTTVLSSPANDNDGIHHSADELHSGDDFQESSSSTSSEYDYSAQQQQHPHIKSDDIVPPTPGSPPPNFEPPTRLSTEEDMPDVESFSANLIALHDINLKEIKANNLNPREQEKKDEPVLRAMRHLFNNRFMKAKRLFERDAKTDPLHALGLGTMAFLKAVMTADNEATDRAIDVLMVTYSLATAQIDAATKKNVGDSVVQYFANYYNYIKYSRTNGLPASPKPATPQAIKKQNITFVPNGILRAHVAKAECCLQIAILQLLQESVVGYIKCGLNLRRAYTSYSLVWQEYKRMGQTFNDYIDQDTVSGIQFGIGTVHLVLSSLPQKVLRVVSAFGWKADKHLGFALLKLCLEGRRIRSPAASLMLLAYYTVLTSLCPQILTSEYTQPAIETLLDAQRTYPNSAFFLYFAGRTSRLARNLTLSTQSFMYAIEISKNEWAEVEVLHLCSYEIGFNYMMQHNWEGAAKIFETLYKERYWSPAIFRYLHGACLDMMGQRTEAILAFAEIPELVNSKTSSGSSSTAAMMERYVLRKVNAYQASGYQDMDMNLCALEYLCIFNAFDFMDTPLLERSLAVADGALNRILEAERMEYGIRTRELLPETPPPQYYDQRGTLLLIKASLQNAMGQYRDSIIHLNWIIDHKDKIASDKWVVPYAFWEAGVTSWGLDYKTRARSFWETASKYTKFDFEYRLAMTINLAMTRADELNIPKPEQRSKNNKNKPATKTESPQEQPASPQQEEHQKKEEEQEKQQSQEQSSSNLDPTTPTTTTSEKVNEESAVKSTD</sequence>
<feature type="compositionally biased region" description="Low complexity" evidence="1">
    <location>
        <begin position="814"/>
        <end position="824"/>
    </location>
</feature>
<dbReference type="PANTHER" id="PTHR31859:SF1">
    <property type="entry name" value="TETRATRICOPEPTIDE REPEAT PROTEIN 39C"/>
    <property type="match status" value="1"/>
</dbReference>
<feature type="compositionally biased region" description="Basic and acidic residues" evidence="1">
    <location>
        <begin position="825"/>
        <end position="839"/>
    </location>
</feature>
<feature type="region of interest" description="Disordered" evidence="1">
    <location>
        <begin position="89"/>
        <end position="171"/>
    </location>
</feature>
<feature type="region of interest" description="Disordered" evidence="1">
    <location>
        <begin position="1"/>
        <end position="76"/>
    </location>
</feature>
<feature type="compositionally biased region" description="Polar residues" evidence="1">
    <location>
        <begin position="1"/>
        <end position="12"/>
    </location>
</feature>
<protein>
    <recommendedName>
        <fullName evidence="4">Tetratricopeptide repeat protein 39C</fullName>
    </recommendedName>
</protein>
<evidence type="ECO:0008006" key="4">
    <source>
        <dbReference type="Google" id="ProtNLM"/>
    </source>
</evidence>
<comment type="caution">
    <text evidence="2">The sequence shown here is derived from an EMBL/GenBank/DDBJ whole genome shotgun (WGS) entry which is preliminary data.</text>
</comment>
<feature type="compositionally biased region" description="Basic and acidic residues" evidence="1">
    <location>
        <begin position="104"/>
        <end position="117"/>
    </location>
</feature>
<evidence type="ECO:0000256" key="1">
    <source>
        <dbReference type="SAM" id="MobiDB-lite"/>
    </source>
</evidence>
<dbReference type="Proteomes" id="UP001209540">
    <property type="component" value="Unassembled WGS sequence"/>
</dbReference>
<reference evidence="2" key="1">
    <citation type="journal article" date="2022" name="IScience">
        <title>Evolution of zygomycete secretomes and the origins of terrestrial fungal ecologies.</title>
        <authorList>
            <person name="Chang Y."/>
            <person name="Wang Y."/>
            <person name="Mondo S."/>
            <person name="Ahrendt S."/>
            <person name="Andreopoulos W."/>
            <person name="Barry K."/>
            <person name="Beard J."/>
            <person name="Benny G.L."/>
            <person name="Blankenship S."/>
            <person name="Bonito G."/>
            <person name="Cuomo C."/>
            <person name="Desiro A."/>
            <person name="Gervers K.A."/>
            <person name="Hundley H."/>
            <person name="Kuo A."/>
            <person name="LaButti K."/>
            <person name="Lang B.F."/>
            <person name="Lipzen A."/>
            <person name="O'Donnell K."/>
            <person name="Pangilinan J."/>
            <person name="Reynolds N."/>
            <person name="Sandor L."/>
            <person name="Smith M.E."/>
            <person name="Tsang A."/>
            <person name="Grigoriev I.V."/>
            <person name="Stajich J.E."/>
            <person name="Spatafora J.W."/>
        </authorList>
    </citation>
    <scope>NUCLEOTIDE SEQUENCE</scope>
    <source>
        <strain evidence="2">RSA 2281</strain>
    </source>
</reference>
<proteinExistence type="predicted"/>
<feature type="compositionally biased region" description="Low complexity" evidence="1">
    <location>
        <begin position="840"/>
        <end position="857"/>
    </location>
</feature>
<dbReference type="AlphaFoldDB" id="A0AAD5PIE9"/>